<evidence type="ECO:0000313" key="3">
    <source>
        <dbReference type="Proteomes" id="UP000051401"/>
    </source>
</evidence>
<dbReference type="Proteomes" id="UP000051401">
    <property type="component" value="Unassembled WGS sequence"/>
</dbReference>
<name>A0A0T5P4S1_9RHOB</name>
<dbReference type="KEGG" id="rid:RIdsm_03847"/>
<sequence>MSFDPERAAIRFGCGLSPRIAPPTSVEDMLSRLSGPDHAAKAFPVPDYQTSVAHHFDLRDARKAKRRAKTDAERNKANKAIRQVRQGFHREAGHWFANVMLRRALSEDAFRERLTAFWADHFTALHRGGPMRYGHVLYADEAIRPHVAGRFSDMLRAAATHPLMLNFLDQGESSGPNSAAAAKKERFGGLNENLAREMLELHTLGVNGPYTQADVRQLAELLTGLSYGMRKGFIFRPDLAEPGPESVLSVEYGGTGQARLEDIYAALDDLARHPATARHIARKLAVHFVSDTPDEGLVEAMTARYTATDGQLPEVYAEMLSHPAAWADAPGNVKQPMDFIGSSLRALDIVPRHMPADKNGQMRRMFYIPLELMGQAWGQPLGPDGWEEADDAWITPQRLAARLIWGMTVPFQLRRVLPDPRDFVETALGARAPEEVRFAARAAETRAEGIGIVLASPAFQRM</sequence>
<dbReference type="AlphaFoldDB" id="A0A0T5P4S1"/>
<reference evidence="2 4" key="2">
    <citation type="submission" date="2018-08" db="EMBL/GenBank/DDBJ databases">
        <title>Genetic Globetrotter - A new plasmid hitch-hiking vast phylogenetic and geographic distances.</title>
        <authorList>
            <person name="Vollmers J."/>
            <person name="Petersen J."/>
        </authorList>
    </citation>
    <scope>NUCLEOTIDE SEQUENCE [LARGE SCALE GENOMIC DNA]</scope>
    <source>
        <strain evidence="2 4">DSM 26383</strain>
    </source>
</reference>
<organism evidence="1 3">
    <name type="scientific">Roseovarius indicus</name>
    <dbReference type="NCBI Taxonomy" id="540747"/>
    <lineage>
        <taxon>Bacteria</taxon>
        <taxon>Pseudomonadati</taxon>
        <taxon>Pseudomonadota</taxon>
        <taxon>Alphaproteobacteria</taxon>
        <taxon>Rhodobacterales</taxon>
        <taxon>Roseobacteraceae</taxon>
        <taxon>Roseovarius</taxon>
    </lineage>
</organism>
<dbReference type="InterPro" id="IPR014917">
    <property type="entry name" value="DUF1800"/>
</dbReference>
<gene>
    <name evidence="2" type="ORF">RIdsm_03847</name>
    <name evidence="1" type="ORF">XM52_20880</name>
</gene>
<dbReference type="STRING" id="540747.SAMN04488031_11396"/>
<accession>A0A0T5P4S1</accession>
<evidence type="ECO:0000313" key="1">
    <source>
        <dbReference type="EMBL" id="KRS16020.1"/>
    </source>
</evidence>
<evidence type="ECO:0000313" key="2">
    <source>
        <dbReference type="EMBL" id="QEW28022.1"/>
    </source>
</evidence>
<proteinExistence type="predicted"/>
<dbReference type="OrthoDB" id="9772295at2"/>
<dbReference type="PATRIC" id="fig|540747.5.peg.1940"/>
<evidence type="ECO:0008006" key="5">
    <source>
        <dbReference type="Google" id="ProtNLM"/>
    </source>
</evidence>
<protein>
    <recommendedName>
        <fullName evidence="5">DUF1800 domain-containing protein</fullName>
    </recommendedName>
</protein>
<keyword evidence="3" id="KW-1185">Reference proteome</keyword>
<dbReference type="RefSeq" id="WP_057819185.1">
    <property type="nucleotide sequence ID" value="NZ_CP031598.1"/>
</dbReference>
<evidence type="ECO:0000313" key="4">
    <source>
        <dbReference type="Proteomes" id="UP000325785"/>
    </source>
</evidence>
<reference evidence="1 3" key="1">
    <citation type="submission" date="2015-04" db="EMBL/GenBank/DDBJ databases">
        <title>The draft genome sequence of Roseovarius indicus B108T.</title>
        <authorList>
            <person name="Li G."/>
            <person name="Lai Q."/>
            <person name="Shao Z."/>
            <person name="Yan P."/>
        </authorList>
    </citation>
    <scope>NUCLEOTIDE SEQUENCE [LARGE SCALE GENOMIC DNA]</scope>
    <source>
        <strain evidence="1 3">B108</strain>
    </source>
</reference>
<dbReference type="Proteomes" id="UP000325785">
    <property type="component" value="Chromosome"/>
</dbReference>
<dbReference type="EMBL" id="LAXI01000017">
    <property type="protein sequence ID" value="KRS16020.1"/>
    <property type="molecule type" value="Genomic_DNA"/>
</dbReference>
<dbReference type="EMBL" id="CP031598">
    <property type="protein sequence ID" value="QEW28022.1"/>
    <property type="molecule type" value="Genomic_DNA"/>
</dbReference>
<dbReference type="Pfam" id="PF08811">
    <property type="entry name" value="DUF1800"/>
    <property type="match status" value="1"/>
</dbReference>